<keyword evidence="1" id="KW-0812">Transmembrane</keyword>
<evidence type="ECO:0000256" key="1">
    <source>
        <dbReference type="SAM" id="Phobius"/>
    </source>
</evidence>
<organism evidence="2 3">
    <name type="scientific">Ilex paraguariensis</name>
    <name type="common">yerba mate</name>
    <dbReference type="NCBI Taxonomy" id="185542"/>
    <lineage>
        <taxon>Eukaryota</taxon>
        <taxon>Viridiplantae</taxon>
        <taxon>Streptophyta</taxon>
        <taxon>Embryophyta</taxon>
        <taxon>Tracheophyta</taxon>
        <taxon>Spermatophyta</taxon>
        <taxon>Magnoliopsida</taxon>
        <taxon>eudicotyledons</taxon>
        <taxon>Gunneridae</taxon>
        <taxon>Pentapetalae</taxon>
        <taxon>asterids</taxon>
        <taxon>campanulids</taxon>
        <taxon>Aquifoliales</taxon>
        <taxon>Aquifoliaceae</taxon>
        <taxon>Ilex</taxon>
    </lineage>
</organism>
<keyword evidence="3" id="KW-1185">Reference proteome</keyword>
<proteinExistence type="predicted"/>
<dbReference type="AlphaFoldDB" id="A0ABC8R2L1"/>
<sequence length="139" mass="16388">MHTILDIQCSGPSAIRFIQGPSSFNLSESYIHIMKISHRKIPNSTQTYPNYLEVATSILFLHCTLLKSIFSVKAQTEDIKNKSWGKNYIDIFWKRLVFFMVPTMVCFTVEGFELYDMDEMMTQNWYQKRKQSCILNKHM</sequence>
<feature type="transmembrane region" description="Helical" evidence="1">
    <location>
        <begin position="91"/>
        <end position="112"/>
    </location>
</feature>
<evidence type="ECO:0000313" key="3">
    <source>
        <dbReference type="Proteomes" id="UP001642360"/>
    </source>
</evidence>
<accession>A0ABC8R2L1</accession>
<reference evidence="2 3" key="1">
    <citation type="submission" date="2024-02" db="EMBL/GenBank/DDBJ databases">
        <authorList>
            <person name="Vignale AGUSTIN F."/>
            <person name="Sosa J E."/>
            <person name="Modenutti C."/>
        </authorList>
    </citation>
    <scope>NUCLEOTIDE SEQUENCE [LARGE SCALE GENOMIC DNA]</scope>
</reference>
<name>A0ABC8R2L1_9AQUA</name>
<dbReference type="EMBL" id="CAUOFW020000948">
    <property type="protein sequence ID" value="CAK9139234.1"/>
    <property type="molecule type" value="Genomic_DNA"/>
</dbReference>
<comment type="caution">
    <text evidence="2">The sequence shown here is derived from an EMBL/GenBank/DDBJ whole genome shotgun (WGS) entry which is preliminary data.</text>
</comment>
<protein>
    <submittedName>
        <fullName evidence="2">Uncharacterized protein</fullName>
    </submittedName>
</protein>
<dbReference type="Proteomes" id="UP001642360">
    <property type="component" value="Unassembled WGS sequence"/>
</dbReference>
<keyword evidence="1" id="KW-1133">Transmembrane helix</keyword>
<evidence type="ECO:0000313" key="2">
    <source>
        <dbReference type="EMBL" id="CAK9139234.1"/>
    </source>
</evidence>
<keyword evidence="1" id="KW-0472">Membrane</keyword>
<gene>
    <name evidence="2" type="ORF">ILEXP_LOCUS6623</name>
</gene>